<dbReference type="EMBL" id="KB469315">
    <property type="protein sequence ID" value="EPQ50502.1"/>
    <property type="molecule type" value="Genomic_DNA"/>
</dbReference>
<dbReference type="AlphaFoldDB" id="S7PT67"/>
<protein>
    <submittedName>
        <fullName evidence="1">Uncharacterized protein</fullName>
    </submittedName>
</protein>
<proteinExistence type="predicted"/>
<keyword evidence="2" id="KW-1185">Reference proteome</keyword>
<gene>
    <name evidence="1" type="ORF">GLOTRDRAFT_133875</name>
</gene>
<sequence length="102" mass="11135">MSERIKYELTYMISDSVYSSAVLALCAAAPLANQAQVLQDLCVIPIRKWRGNLPTSLGQLSREAQELYASAIGPGQVWPAQWIGYIQGPAGRPSKEVSVVEK</sequence>
<organism evidence="1 2">
    <name type="scientific">Gloeophyllum trabeum (strain ATCC 11539 / FP-39264 / Madison 617)</name>
    <name type="common">Brown rot fungus</name>
    <dbReference type="NCBI Taxonomy" id="670483"/>
    <lineage>
        <taxon>Eukaryota</taxon>
        <taxon>Fungi</taxon>
        <taxon>Dikarya</taxon>
        <taxon>Basidiomycota</taxon>
        <taxon>Agaricomycotina</taxon>
        <taxon>Agaricomycetes</taxon>
        <taxon>Gloeophyllales</taxon>
        <taxon>Gloeophyllaceae</taxon>
        <taxon>Gloeophyllum</taxon>
    </lineage>
</organism>
<dbReference type="Proteomes" id="UP000030669">
    <property type="component" value="Unassembled WGS sequence"/>
</dbReference>
<evidence type="ECO:0000313" key="2">
    <source>
        <dbReference type="Proteomes" id="UP000030669"/>
    </source>
</evidence>
<dbReference type="KEGG" id="gtr:GLOTRDRAFT_133875"/>
<dbReference type="HOGENOM" id="CLU_2277807_0_0_1"/>
<evidence type="ECO:0000313" key="1">
    <source>
        <dbReference type="EMBL" id="EPQ50502.1"/>
    </source>
</evidence>
<name>S7PT67_GLOTA</name>
<dbReference type="GeneID" id="19302835"/>
<reference evidence="1 2" key="1">
    <citation type="journal article" date="2012" name="Science">
        <title>The Paleozoic origin of enzymatic lignin decomposition reconstructed from 31 fungal genomes.</title>
        <authorList>
            <person name="Floudas D."/>
            <person name="Binder M."/>
            <person name="Riley R."/>
            <person name="Barry K."/>
            <person name="Blanchette R.A."/>
            <person name="Henrissat B."/>
            <person name="Martinez A.T."/>
            <person name="Otillar R."/>
            <person name="Spatafora J.W."/>
            <person name="Yadav J.S."/>
            <person name="Aerts A."/>
            <person name="Benoit I."/>
            <person name="Boyd A."/>
            <person name="Carlson A."/>
            <person name="Copeland A."/>
            <person name="Coutinho P.M."/>
            <person name="de Vries R.P."/>
            <person name="Ferreira P."/>
            <person name="Findley K."/>
            <person name="Foster B."/>
            <person name="Gaskell J."/>
            <person name="Glotzer D."/>
            <person name="Gorecki P."/>
            <person name="Heitman J."/>
            <person name="Hesse C."/>
            <person name="Hori C."/>
            <person name="Igarashi K."/>
            <person name="Jurgens J.A."/>
            <person name="Kallen N."/>
            <person name="Kersten P."/>
            <person name="Kohler A."/>
            <person name="Kuees U."/>
            <person name="Kumar T.K.A."/>
            <person name="Kuo A."/>
            <person name="LaButti K."/>
            <person name="Larrondo L.F."/>
            <person name="Lindquist E."/>
            <person name="Ling A."/>
            <person name="Lombard V."/>
            <person name="Lucas S."/>
            <person name="Lundell T."/>
            <person name="Martin R."/>
            <person name="McLaughlin D.J."/>
            <person name="Morgenstern I."/>
            <person name="Morin E."/>
            <person name="Murat C."/>
            <person name="Nagy L.G."/>
            <person name="Nolan M."/>
            <person name="Ohm R.A."/>
            <person name="Patyshakuliyeva A."/>
            <person name="Rokas A."/>
            <person name="Ruiz-Duenas F.J."/>
            <person name="Sabat G."/>
            <person name="Salamov A."/>
            <person name="Samejima M."/>
            <person name="Schmutz J."/>
            <person name="Slot J.C."/>
            <person name="St John F."/>
            <person name="Stenlid J."/>
            <person name="Sun H."/>
            <person name="Sun S."/>
            <person name="Syed K."/>
            <person name="Tsang A."/>
            <person name="Wiebenga A."/>
            <person name="Young D."/>
            <person name="Pisabarro A."/>
            <person name="Eastwood D.C."/>
            <person name="Martin F."/>
            <person name="Cullen D."/>
            <person name="Grigoriev I.V."/>
            <person name="Hibbett D.S."/>
        </authorList>
    </citation>
    <scope>NUCLEOTIDE SEQUENCE [LARGE SCALE GENOMIC DNA]</scope>
    <source>
        <strain evidence="1 2">ATCC 11539</strain>
    </source>
</reference>
<dbReference type="RefSeq" id="XP_007871041.1">
    <property type="nucleotide sequence ID" value="XM_007872850.1"/>
</dbReference>
<accession>S7PT67</accession>